<evidence type="ECO:0000259" key="2">
    <source>
        <dbReference type="Pfam" id="PF20533"/>
    </source>
</evidence>
<dbReference type="InterPro" id="IPR040405">
    <property type="entry name" value="DDB_G0275255-like"/>
</dbReference>
<feature type="signal peptide" evidence="1">
    <location>
        <begin position="1"/>
        <end position="21"/>
    </location>
</feature>
<feature type="chain" id="PRO_5007593081" description="DUF6748 domain-containing protein" evidence="1">
    <location>
        <begin position="22"/>
        <end position="329"/>
    </location>
</feature>
<evidence type="ECO:0000313" key="4">
    <source>
        <dbReference type="Proteomes" id="UP000076078"/>
    </source>
</evidence>
<dbReference type="PANTHER" id="PTHR34411">
    <property type="entry name" value="DUF6748 DOMAIN-CONTAINING PROTEIN-RELATED"/>
    <property type="match status" value="1"/>
</dbReference>
<dbReference type="InterPro" id="IPR046636">
    <property type="entry name" value="DUF6748"/>
</dbReference>
<comment type="caution">
    <text evidence="3">The sequence shown here is derived from an EMBL/GenBank/DDBJ whole genome shotgun (WGS) entry which is preliminary data.</text>
</comment>
<gene>
    <name evidence="3" type="ORF">DLAC_08117</name>
</gene>
<accession>A0A151ZB85</accession>
<dbReference type="InParanoid" id="A0A151ZB85"/>
<keyword evidence="4" id="KW-1185">Reference proteome</keyword>
<organism evidence="3 4">
    <name type="scientific">Tieghemostelium lacteum</name>
    <name type="common">Slime mold</name>
    <name type="synonym">Dictyostelium lacteum</name>
    <dbReference type="NCBI Taxonomy" id="361077"/>
    <lineage>
        <taxon>Eukaryota</taxon>
        <taxon>Amoebozoa</taxon>
        <taxon>Evosea</taxon>
        <taxon>Eumycetozoa</taxon>
        <taxon>Dictyostelia</taxon>
        <taxon>Dictyosteliales</taxon>
        <taxon>Raperosteliaceae</taxon>
        <taxon>Tieghemostelium</taxon>
    </lineage>
</organism>
<dbReference type="EMBL" id="LODT01000035">
    <property type="protein sequence ID" value="KYQ91198.1"/>
    <property type="molecule type" value="Genomic_DNA"/>
</dbReference>
<reference evidence="3 4" key="1">
    <citation type="submission" date="2015-12" db="EMBL/GenBank/DDBJ databases">
        <title>Dictyostelia acquired genes for synthesis and detection of signals that induce cell-type specialization by lateral gene transfer from prokaryotes.</title>
        <authorList>
            <person name="Gloeckner G."/>
            <person name="Schaap P."/>
        </authorList>
    </citation>
    <scope>NUCLEOTIDE SEQUENCE [LARGE SCALE GENOMIC DNA]</scope>
    <source>
        <strain evidence="3 4">TK</strain>
    </source>
</reference>
<keyword evidence="1" id="KW-0732">Signal</keyword>
<dbReference type="OrthoDB" id="18792at2759"/>
<dbReference type="Proteomes" id="UP000076078">
    <property type="component" value="Unassembled WGS sequence"/>
</dbReference>
<dbReference type="STRING" id="361077.A0A151ZB85"/>
<dbReference type="PANTHER" id="PTHR34411:SF4">
    <property type="entry name" value="DUF6748 DOMAIN-CONTAINING PROTEIN"/>
    <property type="match status" value="1"/>
</dbReference>
<evidence type="ECO:0000256" key="1">
    <source>
        <dbReference type="SAM" id="SignalP"/>
    </source>
</evidence>
<sequence>MFKIEIFLLILVLLLVNDCLGKKEKSSVVKIPEDKEIANDYIPQSSKEYYFISNDHRDCASPACGGFFLKPLNNDLNLGDIYVSEALVINGLDYSHLQSVDTMNEKESNVIVGGVVKPSDTHPGYSCIHISDIFKAMELQLDGTVVNSDMVVAKPSFYMMKSSPIMCGRIGRCAPIATLRLNTNEIGFLQDYEQPYTGVVALLDKVWFKTRLVSNDNHNAISRGYILNDVLHISRVFINIKDPFTPCAKPLATCDHSLGVVPVFTRNTDRCKIFDTCVIQGPCHLMIPHCPEGYSLASVISGPKACPKYYCDPSFLSNTNPTPFGYFKK</sequence>
<feature type="domain" description="DUF6748" evidence="2">
    <location>
        <begin position="48"/>
        <end position="191"/>
    </location>
</feature>
<dbReference type="Pfam" id="PF20533">
    <property type="entry name" value="DUF6748"/>
    <property type="match status" value="1"/>
</dbReference>
<evidence type="ECO:0000313" key="3">
    <source>
        <dbReference type="EMBL" id="KYQ91198.1"/>
    </source>
</evidence>
<dbReference type="AlphaFoldDB" id="A0A151ZB85"/>
<protein>
    <recommendedName>
        <fullName evidence="2">DUF6748 domain-containing protein</fullName>
    </recommendedName>
</protein>
<dbReference type="FunCoup" id="A0A151ZB85">
    <property type="interactions" value="425"/>
</dbReference>
<proteinExistence type="predicted"/>
<name>A0A151ZB85_TIELA</name>
<dbReference type="OMA" id="EIYISEM"/>